<keyword evidence="4 10" id="KW-0963">Cytoplasm</keyword>
<organism evidence="12 13">
    <name type="scientific">Microbacterium kribbense</name>
    <dbReference type="NCBI Taxonomy" id="433645"/>
    <lineage>
        <taxon>Bacteria</taxon>
        <taxon>Bacillati</taxon>
        <taxon>Actinomycetota</taxon>
        <taxon>Actinomycetes</taxon>
        <taxon>Micrococcales</taxon>
        <taxon>Microbacteriaceae</taxon>
        <taxon>Microbacterium</taxon>
    </lineage>
</organism>
<keyword evidence="7" id="KW-0464">Manganese</keyword>
<dbReference type="RefSeq" id="WP_344779485.1">
    <property type="nucleotide sequence ID" value="NZ_BAABAF010000001.1"/>
</dbReference>
<dbReference type="NCBIfam" id="NF002995">
    <property type="entry name" value="PRK03759.1"/>
    <property type="match status" value="1"/>
</dbReference>
<evidence type="ECO:0000256" key="8">
    <source>
        <dbReference type="ARBA" id="ARBA00023229"/>
    </source>
</evidence>
<dbReference type="CDD" id="cd02885">
    <property type="entry name" value="NUDIX_IPP_Isomerase"/>
    <property type="match status" value="1"/>
</dbReference>
<dbReference type="PIRSF" id="PIRSF018427">
    <property type="entry name" value="Isopntndiph_ism"/>
    <property type="match status" value="1"/>
</dbReference>
<reference evidence="13" key="1">
    <citation type="journal article" date="2019" name="Int. J. Syst. Evol. Microbiol.">
        <title>The Global Catalogue of Microorganisms (GCM) 10K type strain sequencing project: providing services to taxonomists for standard genome sequencing and annotation.</title>
        <authorList>
            <consortium name="The Broad Institute Genomics Platform"/>
            <consortium name="The Broad Institute Genome Sequencing Center for Infectious Disease"/>
            <person name="Wu L."/>
            <person name="Ma J."/>
        </authorList>
    </citation>
    <scope>NUCLEOTIDE SEQUENCE [LARGE SCALE GENOMIC DNA]</scope>
    <source>
        <strain evidence="13">JCM 16950</strain>
    </source>
</reference>
<evidence type="ECO:0000256" key="2">
    <source>
        <dbReference type="ARBA" id="ARBA00007579"/>
    </source>
</evidence>
<gene>
    <name evidence="10 12" type="primary">idi</name>
    <name evidence="12" type="ORF">GCM10022240_01340</name>
</gene>
<comment type="caution">
    <text evidence="10">Lacks conserved residue(s) required for the propagation of feature annotation.</text>
</comment>
<dbReference type="HAMAP" id="MF_00202">
    <property type="entry name" value="Idi"/>
    <property type="match status" value="1"/>
</dbReference>
<dbReference type="PANTHER" id="PTHR10885:SF0">
    <property type="entry name" value="ISOPENTENYL-DIPHOSPHATE DELTA-ISOMERASE"/>
    <property type="match status" value="1"/>
</dbReference>
<name>A0ABP7FZR2_9MICO</name>
<dbReference type="SUPFAM" id="SSF55811">
    <property type="entry name" value="Nudix"/>
    <property type="match status" value="1"/>
</dbReference>
<evidence type="ECO:0000256" key="4">
    <source>
        <dbReference type="ARBA" id="ARBA00022490"/>
    </source>
</evidence>
<keyword evidence="5 10" id="KW-0479">Metal-binding</keyword>
<protein>
    <recommendedName>
        <fullName evidence="3 10">Isopentenyl-diphosphate Delta-isomerase</fullName>
        <shortName evidence="10">IPP isomerase</shortName>
        <ecNumber evidence="3 10">5.3.3.2</ecNumber>
    </recommendedName>
    <alternativeName>
        <fullName evidence="10">IPP:DMAPP isomerase</fullName>
    </alternativeName>
    <alternativeName>
        <fullName evidence="10">Isopentenyl pyrophosphate isomerase</fullName>
    </alternativeName>
</protein>
<feature type="domain" description="Nudix hydrolase" evidence="11">
    <location>
        <begin position="31"/>
        <end position="165"/>
    </location>
</feature>
<dbReference type="EMBL" id="BAABAF010000001">
    <property type="protein sequence ID" value="GAA3751956.1"/>
    <property type="molecule type" value="Genomic_DNA"/>
</dbReference>
<evidence type="ECO:0000259" key="11">
    <source>
        <dbReference type="PROSITE" id="PS51462"/>
    </source>
</evidence>
<keyword evidence="9 10" id="KW-0413">Isomerase</keyword>
<dbReference type="InterPro" id="IPR056375">
    <property type="entry name" value="Idi_bact"/>
</dbReference>
<feature type="binding site" evidence="10">
    <location>
        <position position="88"/>
    </location>
    <ligand>
        <name>Mg(2+)</name>
        <dbReference type="ChEBI" id="CHEBI:18420"/>
    </ligand>
</feature>
<dbReference type="NCBIfam" id="TIGR02150">
    <property type="entry name" value="IPP_isom_1"/>
    <property type="match status" value="1"/>
</dbReference>
<sequence>MEDDVRVVMLDEAGRAIGHASKVSVHGPGTAFHLAFSCHVRDAEGRVLITRRALTAQGWPGVWSNAFCGHPRSAEAMLDAVRRHADSELGLDLHDVQLVLPVLRYRAIDARDLTANEVCPVYLATASDQPNPRPDEVMEHAWVDPIALGRTIRRAPWRFSPWLGLQAERLPLFGGGPSHREVEGPVGVEVAR</sequence>
<proteinExistence type="inferred from homology"/>
<keyword evidence="8 10" id="KW-0414">Isoprene biosynthesis</keyword>
<evidence type="ECO:0000256" key="10">
    <source>
        <dbReference type="HAMAP-Rule" id="MF_00202"/>
    </source>
</evidence>
<evidence type="ECO:0000256" key="7">
    <source>
        <dbReference type="ARBA" id="ARBA00023211"/>
    </source>
</evidence>
<dbReference type="InterPro" id="IPR000086">
    <property type="entry name" value="NUDIX_hydrolase_dom"/>
</dbReference>
<dbReference type="EC" id="5.3.3.2" evidence="3 10"/>
<comment type="similarity">
    <text evidence="2 10">Belongs to the IPP isomerase type 1 family.</text>
</comment>
<evidence type="ECO:0000256" key="5">
    <source>
        <dbReference type="ARBA" id="ARBA00022723"/>
    </source>
</evidence>
<comment type="subcellular location">
    <subcellularLocation>
        <location evidence="10">Cytoplasm</location>
    </subcellularLocation>
</comment>
<keyword evidence="13" id="KW-1185">Reference proteome</keyword>
<dbReference type="Proteomes" id="UP001500540">
    <property type="component" value="Unassembled WGS sequence"/>
</dbReference>
<evidence type="ECO:0000313" key="13">
    <source>
        <dbReference type="Proteomes" id="UP001500540"/>
    </source>
</evidence>
<comment type="catalytic activity">
    <reaction evidence="10">
        <text>isopentenyl diphosphate = dimethylallyl diphosphate</text>
        <dbReference type="Rhea" id="RHEA:23284"/>
        <dbReference type="ChEBI" id="CHEBI:57623"/>
        <dbReference type="ChEBI" id="CHEBI:128769"/>
        <dbReference type="EC" id="5.3.3.2"/>
    </reaction>
</comment>
<dbReference type="Gene3D" id="3.90.79.10">
    <property type="entry name" value="Nucleoside Triphosphate Pyrophosphohydrolase"/>
    <property type="match status" value="1"/>
</dbReference>
<keyword evidence="6 10" id="KW-0460">Magnesium</keyword>
<dbReference type="InterPro" id="IPR011876">
    <property type="entry name" value="IsopentenylPP_isomerase_typ1"/>
</dbReference>
<feature type="active site" evidence="10">
    <location>
        <position position="117"/>
    </location>
</feature>
<evidence type="ECO:0000313" key="12">
    <source>
        <dbReference type="EMBL" id="GAA3751956.1"/>
    </source>
</evidence>
<dbReference type="InterPro" id="IPR015797">
    <property type="entry name" value="NUDIX_hydrolase-like_dom_sf"/>
</dbReference>
<comment type="pathway">
    <text evidence="1 10">Isoprenoid biosynthesis; dimethylallyl diphosphate biosynthesis; dimethylallyl diphosphate from isopentenyl diphosphate: step 1/1.</text>
</comment>
<evidence type="ECO:0000256" key="1">
    <source>
        <dbReference type="ARBA" id="ARBA00004826"/>
    </source>
</evidence>
<feature type="active site" evidence="10">
    <location>
        <position position="68"/>
    </location>
</feature>
<evidence type="ECO:0000256" key="3">
    <source>
        <dbReference type="ARBA" id="ARBA00012057"/>
    </source>
</evidence>
<comment type="caution">
    <text evidence="12">The sequence shown here is derived from an EMBL/GenBank/DDBJ whole genome shotgun (WGS) entry which is preliminary data.</text>
</comment>
<evidence type="ECO:0000256" key="6">
    <source>
        <dbReference type="ARBA" id="ARBA00022842"/>
    </source>
</evidence>
<comment type="cofactor">
    <cofactor evidence="10">
        <name>Mg(2+)</name>
        <dbReference type="ChEBI" id="CHEBI:18420"/>
    </cofactor>
    <text evidence="10">Binds 1 Mg(2+) ion per subunit. The magnesium ion binds only when substrate is bound.</text>
</comment>
<dbReference type="Pfam" id="PF00293">
    <property type="entry name" value="NUDIX"/>
    <property type="match status" value="1"/>
</dbReference>
<evidence type="ECO:0000256" key="9">
    <source>
        <dbReference type="ARBA" id="ARBA00023235"/>
    </source>
</evidence>
<dbReference type="PROSITE" id="PS51462">
    <property type="entry name" value="NUDIX"/>
    <property type="match status" value="1"/>
</dbReference>
<comment type="function">
    <text evidence="10">Catalyzes the 1,3-allylic rearrangement of the homoallylic substrate isopentenyl (IPP) to its highly electrophilic allylic isomer, dimethylallyl diphosphate (DMAPP).</text>
</comment>
<accession>A0ABP7FZR2</accession>
<dbReference type="PANTHER" id="PTHR10885">
    <property type="entry name" value="ISOPENTENYL-DIPHOSPHATE DELTA-ISOMERASE"/>
    <property type="match status" value="1"/>
</dbReference>